<dbReference type="Proteomes" id="UP000005408">
    <property type="component" value="Unassembled WGS sequence"/>
</dbReference>
<keyword evidence="7" id="KW-1185">Reference proteome</keyword>
<keyword evidence="3" id="KW-0964">Secreted</keyword>
<dbReference type="Gene3D" id="3.10.200.10">
    <property type="entry name" value="Alpha carbonic anhydrase"/>
    <property type="match status" value="1"/>
</dbReference>
<evidence type="ECO:0000313" key="6">
    <source>
        <dbReference type="EnsemblMetazoa" id="G26715.1:cds"/>
    </source>
</evidence>
<dbReference type="GO" id="GO:0004089">
    <property type="term" value="F:carbonate dehydratase activity"/>
    <property type="evidence" value="ECO:0007669"/>
    <property type="project" value="InterPro"/>
</dbReference>
<dbReference type="PANTHER" id="PTHR18952:SF208">
    <property type="entry name" value="CARBONIC ANHYDRASE XA-RELATED"/>
    <property type="match status" value="1"/>
</dbReference>
<feature type="transmembrane region" description="Helical" evidence="4">
    <location>
        <begin position="7"/>
        <end position="29"/>
    </location>
</feature>
<dbReference type="InterPro" id="IPR023561">
    <property type="entry name" value="Carbonic_anhydrase_a-class"/>
</dbReference>
<evidence type="ECO:0000256" key="3">
    <source>
        <dbReference type="ARBA" id="ARBA00022525"/>
    </source>
</evidence>
<reference evidence="6" key="1">
    <citation type="submission" date="2022-08" db="UniProtKB">
        <authorList>
            <consortium name="EnsemblMetazoa"/>
        </authorList>
    </citation>
    <scope>IDENTIFICATION</scope>
    <source>
        <strain evidence="6">05x7-T-G4-1.051#20</strain>
    </source>
</reference>
<keyword evidence="4" id="KW-0812">Transmembrane</keyword>
<dbReference type="PANTHER" id="PTHR18952">
    <property type="entry name" value="CARBONIC ANHYDRASE"/>
    <property type="match status" value="1"/>
</dbReference>
<dbReference type="InterPro" id="IPR036398">
    <property type="entry name" value="CA_dom_sf"/>
</dbReference>
<proteinExistence type="inferred from homology"/>
<evidence type="ECO:0000256" key="2">
    <source>
        <dbReference type="ARBA" id="ARBA00010718"/>
    </source>
</evidence>
<organism evidence="6 7">
    <name type="scientific">Magallana gigas</name>
    <name type="common">Pacific oyster</name>
    <name type="synonym">Crassostrea gigas</name>
    <dbReference type="NCBI Taxonomy" id="29159"/>
    <lineage>
        <taxon>Eukaryota</taxon>
        <taxon>Metazoa</taxon>
        <taxon>Spiralia</taxon>
        <taxon>Lophotrochozoa</taxon>
        <taxon>Mollusca</taxon>
        <taxon>Bivalvia</taxon>
        <taxon>Autobranchia</taxon>
        <taxon>Pteriomorphia</taxon>
        <taxon>Ostreida</taxon>
        <taxon>Ostreoidea</taxon>
        <taxon>Ostreidae</taxon>
        <taxon>Magallana</taxon>
    </lineage>
</organism>
<comment type="similarity">
    <text evidence="2">Belongs to the alpha-carbonic anhydrase family.</text>
</comment>
<keyword evidence="4" id="KW-1133">Transmembrane helix</keyword>
<evidence type="ECO:0000256" key="4">
    <source>
        <dbReference type="SAM" id="Phobius"/>
    </source>
</evidence>
<name>A0A8W8L6Q4_MAGGI</name>
<dbReference type="PROSITE" id="PS51144">
    <property type="entry name" value="ALPHA_CA_2"/>
    <property type="match status" value="1"/>
</dbReference>
<evidence type="ECO:0000313" key="7">
    <source>
        <dbReference type="Proteomes" id="UP000005408"/>
    </source>
</evidence>
<dbReference type="GO" id="GO:0005576">
    <property type="term" value="C:extracellular region"/>
    <property type="evidence" value="ECO:0007669"/>
    <property type="project" value="UniProtKB-SubCell"/>
</dbReference>
<protein>
    <recommendedName>
        <fullName evidence="5">Alpha-carbonic anhydrase domain-containing protein</fullName>
    </recommendedName>
</protein>
<evidence type="ECO:0000256" key="1">
    <source>
        <dbReference type="ARBA" id="ARBA00004613"/>
    </source>
</evidence>
<sequence>MELTTTANGFVLFSLITLFGIHKVLWILLDISVCLGQWSDWWTYTGFSGPSNWRINKDWILCSEGKLQSPINISAESLLFDPGLKNIIVTGNKVSGKLTNLGNDVTFFVSSTDSVSFSLGPLPYVYKLSQMKFHFGRKDGMGTEHSIDGKQFDAEVHLMAYNSDLFKNYSMAERAPRGLTIICLFIKTSRDTTHTELSKITNMVSKIQFRGNTTDIDEISIQSILPANLQYMTYEGSVTQPGCYETVTWILLNKPAFVGEHQLNALRTLRMDTPDHPQLFMFDNVRPIQPLHRRTVRTNINTNIKCPIKREIQYMVNKNIIKQ</sequence>
<dbReference type="AlphaFoldDB" id="A0A8W8L6Q4"/>
<evidence type="ECO:0000259" key="5">
    <source>
        <dbReference type="PROSITE" id="PS51144"/>
    </source>
</evidence>
<dbReference type="GO" id="GO:0008270">
    <property type="term" value="F:zinc ion binding"/>
    <property type="evidence" value="ECO:0007669"/>
    <property type="project" value="InterPro"/>
</dbReference>
<dbReference type="SUPFAM" id="SSF51069">
    <property type="entry name" value="Carbonic anhydrase"/>
    <property type="match status" value="1"/>
</dbReference>
<feature type="domain" description="Alpha-carbonic anhydrase" evidence="5">
    <location>
        <begin position="40"/>
        <end position="300"/>
    </location>
</feature>
<dbReference type="InterPro" id="IPR001148">
    <property type="entry name" value="CA_dom"/>
</dbReference>
<comment type="subcellular location">
    <subcellularLocation>
        <location evidence="1">Secreted</location>
    </subcellularLocation>
</comment>
<dbReference type="SMART" id="SM01057">
    <property type="entry name" value="Carb_anhydrase"/>
    <property type="match status" value="1"/>
</dbReference>
<dbReference type="EnsemblMetazoa" id="G26715.1">
    <property type="protein sequence ID" value="G26715.1:cds"/>
    <property type="gene ID" value="G26715"/>
</dbReference>
<dbReference type="Pfam" id="PF00194">
    <property type="entry name" value="Carb_anhydrase"/>
    <property type="match status" value="1"/>
</dbReference>
<dbReference type="GO" id="GO:0006730">
    <property type="term" value="P:one-carbon metabolic process"/>
    <property type="evidence" value="ECO:0007669"/>
    <property type="project" value="TreeGrafter"/>
</dbReference>
<keyword evidence="4" id="KW-0472">Membrane</keyword>
<accession>A0A8W8L6Q4</accession>